<gene>
    <name evidence="2" type="ORF">L0Y14_09605</name>
</gene>
<feature type="transmembrane region" description="Helical" evidence="1">
    <location>
        <begin position="42"/>
        <end position="63"/>
    </location>
</feature>
<proteinExistence type="predicted"/>
<name>A0A9J6ZUQ5_9GAMM</name>
<keyword evidence="3" id="KW-1185">Reference proteome</keyword>
<keyword evidence="1" id="KW-0472">Membrane</keyword>
<feature type="transmembrane region" description="Helical" evidence="1">
    <location>
        <begin position="138"/>
        <end position="156"/>
    </location>
</feature>
<accession>A0A9J6ZUQ5</accession>
<dbReference type="KEGG" id="eps:L0Y14_09605"/>
<reference evidence="2" key="1">
    <citation type="journal article" date="2022" name="Mol. Ecol. Resour.">
        <title>The complete and closed genome of the facultative generalist Candidatus Endoriftia persephone from deep-sea hydrothermal vents.</title>
        <authorList>
            <person name="de Oliveira A.L."/>
            <person name="Srivastava A."/>
            <person name="Espada-Hinojosa S."/>
            <person name="Bright M."/>
        </authorList>
    </citation>
    <scope>NUCLEOTIDE SEQUENCE</scope>
    <source>
        <strain evidence="2">Tica-EPR-9o50.N</strain>
    </source>
</reference>
<evidence type="ECO:0000313" key="3">
    <source>
        <dbReference type="Proteomes" id="UP001056649"/>
    </source>
</evidence>
<organism evidence="2 3">
    <name type="scientific">Candidatus Endoriftia persephonae</name>
    <dbReference type="NCBI Taxonomy" id="393765"/>
    <lineage>
        <taxon>Bacteria</taxon>
        <taxon>Pseudomonadati</taxon>
        <taxon>Pseudomonadota</taxon>
        <taxon>Gammaproteobacteria</taxon>
        <taxon>Chromatiales</taxon>
        <taxon>Sedimenticolaceae</taxon>
        <taxon>Candidatus Endoriftia</taxon>
    </lineage>
</organism>
<keyword evidence="1" id="KW-0812">Transmembrane</keyword>
<feature type="transmembrane region" description="Helical" evidence="1">
    <location>
        <begin position="93"/>
        <end position="118"/>
    </location>
</feature>
<evidence type="ECO:0000256" key="1">
    <source>
        <dbReference type="SAM" id="Phobius"/>
    </source>
</evidence>
<keyword evidence="1" id="KW-1133">Transmembrane helix</keyword>
<sequence>MDYRQLSNLLIKVSGIVIVVFAVTAIPGHINSFLHQGQDTLAKFAMWVIFPLIAPVIIGLLMWSFPGTITNRVFDKSIESSESNRAAEEIERIAVTILGLILLFFALSDLAFNFTYVYFTNKENAGVITSFRISPEDWGHIVGTIVEIAFALTILLKSKGVILLIKRLRA</sequence>
<evidence type="ECO:0000313" key="2">
    <source>
        <dbReference type="EMBL" id="USF86400.1"/>
    </source>
</evidence>
<dbReference type="EMBL" id="CP090569">
    <property type="protein sequence ID" value="USF86400.1"/>
    <property type="molecule type" value="Genomic_DNA"/>
</dbReference>
<dbReference type="Proteomes" id="UP001056649">
    <property type="component" value="Chromosome"/>
</dbReference>
<dbReference type="RefSeq" id="WP_138921950.1">
    <property type="nucleotide sequence ID" value="NZ_CP090569.1"/>
</dbReference>
<protein>
    <submittedName>
        <fullName evidence="2">Uncharacterized protein</fullName>
    </submittedName>
</protein>
<dbReference type="AlphaFoldDB" id="A0A9J6ZUQ5"/>
<feature type="transmembrane region" description="Helical" evidence="1">
    <location>
        <begin position="9"/>
        <end position="30"/>
    </location>
</feature>